<reference evidence="1 2" key="1">
    <citation type="submission" date="2021-03" db="EMBL/GenBank/DDBJ databases">
        <title>Antimicrobial resistance genes in bacteria isolated from Japanese honey, and their potential for conferring macrolide and lincosamide resistance in the American foulbrood pathogen Paenibacillus larvae.</title>
        <authorList>
            <person name="Okamoto M."/>
            <person name="Kumagai M."/>
            <person name="Kanamori H."/>
            <person name="Takamatsu D."/>
        </authorList>
    </citation>
    <scope>NUCLEOTIDE SEQUENCE [LARGE SCALE GENOMIC DNA]</scope>
    <source>
        <strain evidence="1 2">J15TS10</strain>
    </source>
</reference>
<comment type="caution">
    <text evidence="1">The sequence shown here is derived from an EMBL/GenBank/DDBJ whole genome shotgun (WGS) entry which is preliminary data.</text>
</comment>
<sequence>MIVICAVFPYNPIQTKMYECLLPNGKTVGPKAALVRKLSPRVNREAGAIPARSRHCKQG</sequence>
<evidence type="ECO:0000313" key="1">
    <source>
        <dbReference type="EMBL" id="GIP57213.1"/>
    </source>
</evidence>
<name>A0ABQ4MMJ9_9BACL</name>
<dbReference type="Proteomes" id="UP000681290">
    <property type="component" value="Unassembled WGS sequence"/>
</dbReference>
<organism evidence="1 2">
    <name type="scientific">Paenibacillus woosongensis</name>
    <dbReference type="NCBI Taxonomy" id="307580"/>
    <lineage>
        <taxon>Bacteria</taxon>
        <taxon>Bacillati</taxon>
        <taxon>Bacillota</taxon>
        <taxon>Bacilli</taxon>
        <taxon>Bacillales</taxon>
        <taxon>Paenibacillaceae</taxon>
        <taxon>Paenibacillus</taxon>
    </lineage>
</organism>
<dbReference type="EMBL" id="BOSM01000001">
    <property type="protein sequence ID" value="GIP57213.1"/>
    <property type="molecule type" value="Genomic_DNA"/>
</dbReference>
<keyword evidence="2" id="KW-1185">Reference proteome</keyword>
<gene>
    <name evidence="1" type="ORF">J15TS10_10270</name>
</gene>
<accession>A0ABQ4MMJ9</accession>
<protein>
    <submittedName>
        <fullName evidence="1">Uncharacterized protein</fullName>
    </submittedName>
</protein>
<proteinExistence type="predicted"/>
<evidence type="ECO:0000313" key="2">
    <source>
        <dbReference type="Proteomes" id="UP000681290"/>
    </source>
</evidence>